<dbReference type="Proteomes" id="UP000823561">
    <property type="component" value="Chromosome 4"/>
</dbReference>
<keyword evidence="3" id="KW-1185">Reference proteome</keyword>
<evidence type="ECO:0000256" key="1">
    <source>
        <dbReference type="SAM" id="MobiDB-lite"/>
    </source>
</evidence>
<evidence type="ECO:0000313" key="2">
    <source>
        <dbReference type="EMBL" id="KAG5282393.1"/>
    </source>
</evidence>
<feature type="compositionally biased region" description="Low complexity" evidence="1">
    <location>
        <begin position="7"/>
        <end position="24"/>
    </location>
</feature>
<feature type="region of interest" description="Disordered" evidence="1">
    <location>
        <begin position="1"/>
        <end position="132"/>
    </location>
</feature>
<accession>A0AAV6H4Y9</accession>
<gene>
    <name evidence="2" type="ORF">AALO_G00055500</name>
</gene>
<dbReference type="AlphaFoldDB" id="A0AAV6H4Y9"/>
<feature type="compositionally biased region" description="Basic and acidic residues" evidence="1">
    <location>
        <begin position="34"/>
        <end position="50"/>
    </location>
</feature>
<reference evidence="2" key="1">
    <citation type="submission" date="2020-10" db="EMBL/GenBank/DDBJ databases">
        <title>Chromosome-scale genome assembly of the Allis shad, Alosa alosa.</title>
        <authorList>
            <person name="Margot Z."/>
            <person name="Christophe K."/>
            <person name="Cabau C."/>
            <person name="Louis A."/>
            <person name="Berthelot C."/>
            <person name="Parey E."/>
            <person name="Roest Crollius H."/>
            <person name="Montfort J."/>
            <person name="Robinson-Rechavi M."/>
            <person name="Bucao C."/>
            <person name="Bouchez O."/>
            <person name="Gislard M."/>
            <person name="Lluch J."/>
            <person name="Milhes M."/>
            <person name="Lampietro C."/>
            <person name="Lopez Roques C."/>
            <person name="Donnadieu C."/>
            <person name="Braasch I."/>
            <person name="Desvignes T."/>
            <person name="Postlethwait J."/>
            <person name="Bobe J."/>
            <person name="Guiguen Y."/>
        </authorList>
    </citation>
    <scope>NUCLEOTIDE SEQUENCE</scope>
    <source>
        <strain evidence="2">M-15738</strain>
        <tissue evidence="2">Blood</tissue>
    </source>
</reference>
<organism evidence="2 3">
    <name type="scientific">Alosa alosa</name>
    <name type="common">allis shad</name>
    <dbReference type="NCBI Taxonomy" id="278164"/>
    <lineage>
        <taxon>Eukaryota</taxon>
        <taxon>Metazoa</taxon>
        <taxon>Chordata</taxon>
        <taxon>Craniata</taxon>
        <taxon>Vertebrata</taxon>
        <taxon>Euteleostomi</taxon>
        <taxon>Actinopterygii</taxon>
        <taxon>Neopterygii</taxon>
        <taxon>Teleostei</taxon>
        <taxon>Clupei</taxon>
        <taxon>Clupeiformes</taxon>
        <taxon>Clupeoidei</taxon>
        <taxon>Clupeidae</taxon>
        <taxon>Alosa</taxon>
    </lineage>
</organism>
<comment type="caution">
    <text evidence="2">The sequence shown here is derived from an EMBL/GenBank/DDBJ whole genome shotgun (WGS) entry which is preliminary data.</text>
</comment>
<protein>
    <submittedName>
        <fullName evidence="2">Uncharacterized protein</fullName>
    </submittedName>
</protein>
<proteinExistence type="predicted"/>
<dbReference type="EMBL" id="JADWDJ010000004">
    <property type="protein sequence ID" value="KAG5282393.1"/>
    <property type="molecule type" value="Genomic_DNA"/>
</dbReference>
<sequence length="192" mass="19924">MPTRNCESQASGSRAAAEGSGAESGEAEGLGDGQRTESRPPARQSADKMKALQKSQGRTDQILGAMADMLTSLALPNQQWTGESGEAEQAVDEEARPAAAAAAQGPWERDQESQDWEQGSQDSMEKGQREPEAQSHWSYSVLLCVSYACVGGGVQDLGSHLSLPKYRGDSAVSGFPGIIGTAGPCPAAAAGL</sequence>
<feature type="compositionally biased region" description="Basic and acidic residues" evidence="1">
    <location>
        <begin position="123"/>
        <end position="132"/>
    </location>
</feature>
<evidence type="ECO:0000313" key="3">
    <source>
        <dbReference type="Proteomes" id="UP000823561"/>
    </source>
</evidence>
<name>A0AAV6H4Y9_9TELE</name>